<keyword evidence="2 8" id="KW-0808">Transferase</keyword>
<dbReference type="GO" id="GO:0004674">
    <property type="term" value="F:protein serine/threonine kinase activity"/>
    <property type="evidence" value="ECO:0007669"/>
    <property type="project" value="UniProtKB-EC"/>
</dbReference>
<evidence type="ECO:0000313" key="9">
    <source>
        <dbReference type="Proteomes" id="UP001529340"/>
    </source>
</evidence>
<dbReference type="Pfam" id="PF13581">
    <property type="entry name" value="HATPase_c_2"/>
    <property type="match status" value="1"/>
</dbReference>
<dbReference type="PANTHER" id="PTHR35526">
    <property type="entry name" value="ANTI-SIGMA-F FACTOR RSBW-RELATED"/>
    <property type="match status" value="1"/>
</dbReference>
<dbReference type="EC" id="2.7.11.1" evidence="8"/>
<dbReference type="InterPro" id="IPR010194">
    <property type="entry name" value="Anti-sigma_F"/>
</dbReference>
<dbReference type="PANTHER" id="PTHR35526:SF3">
    <property type="entry name" value="ANTI-SIGMA-F FACTOR RSBW"/>
    <property type="match status" value="1"/>
</dbReference>
<reference evidence="8 9" key="2">
    <citation type="submission" date="2023-06" db="EMBL/GenBank/DDBJ databases">
        <title>Identification and characterization of horizontal gene transfer across gut microbiota members of farm animals based on homology search.</title>
        <authorList>
            <person name="Schwarzerova J."/>
            <person name="Nykrynova M."/>
            <person name="Jureckova K."/>
            <person name="Cejkova D."/>
            <person name="Rychlik I."/>
        </authorList>
    </citation>
    <scope>NUCLEOTIDE SEQUENCE [LARGE SCALE GENOMIC DNA]</scope>
    <source>
        <strain evidence="8 9">ET39</strain>
    </source>
</reference>
<evidence type="ECO:0000313" key="8">
    <source>
        <dbReference type="EMBL" id="MDM8156927.1"/>
    </source>
</evidence>
<keyword evidence="5" id="KW-0067">ATP-binding</keyword>
<organism evidence="8 9">
    <name type="scientific">Amedibacillus dolichus</name>
    <dbReference type="NCBI Taxonomy" id="31971"/>
    <lineage>
        <taxon>Bacteria</taxon>
        <taxon>Bacillati</taxon>
        <taxon>Bacillota</taxon>
        <taxon>Erysipelotrichia</taxon>
        <taxon>Erysipelotrichales</taxon>
        <taxon>Erysipelotrichaceae</taxon>
        <taxon>Amedibacillus</taxon>
    </lineage>
</organism>
<dbReference type="SUPFAM" id="SSF55874">
    <property type="entry name" value="ATPase domain of HSP90 chaperone/DNA topoisomerase II/histidine kinase"/>
    <property type="match status" value="1"/>
</dbReference>
<evidence type="ECO:0000256" key="3">
    <source>
        <dbReference type="ARBA" id="ARBA00022741"/>
    </source>
</evidence>
<dbReference type="NCBIfam" id="TIGR01925">
    <property type="entry name" value="spIIAB"/>
    <property type="match status" value="1"/>
</dbReference>
<dbReference type="RefSeq" id="WP_289607392.1">
    <property type="nucleotide sequence ID" value="NZ_JAUDCG010000015.1"/>
</dbReference>
<dbReference type="Gene3D" id="3.30.565.10">
    <property type="entry name" value="Histidine kinase-like ATPase, C-terminal domain"/>
    <property type="match status" value="1"/>
</dbReference>
<dbReference type="EMBL" id="JAUDCG010000015">
    <property type="protein sequence ID" value="MDM8156927.1"/>
    <property type="molecule type" value="Genomic_DNA"/>
</dbReference>
<keyword evidence="9" id="KW-1185">Reference proteome</keyword>
<evidence type="ECO:0000256" key="5">
    <source>
        <dbReference type="ARBA" id="ARBA00022840"/>
    </source>
</evidence>
<keyword evidence="4" id="KW-0418">Kinase</keyword>
<gene>
    <name evidence="8" type="primary">spoIIAB</name>
    <name evidence="8" type="ORF">QUV96_04660</name>
</gene>
<evidence type="ECO:0000259" key="7">
    <source>
        <dbReference type="Pfam" id="PF13581"/>
    </source>
</evidence>
<keyword evidence="6" id="KW-0749">Sporulation</keyword>
<dbReference type="InterPro" id="IPR050267">
    <property type="entry name" value="Anti-sigma-factor_SerPK"/>
</dbReference>
<reference evidence="8 9" key="3">
    <citation type="submission" date="2023-06" db="EMBL/GenBank/DDBJ databases">
        <authorList>
            <person name="Zeman M."/>
            <person name="Kubasova T."/>
            <person name="Jahodarova E."/>
            <person name="Nykrynova M."/>
            <person name="Rychlik I."/>
        </authorList>
    </citation>
    <scope>NUCLEOTIDE SEQUENCE [LARGE SCALE GENOMIC DNA]</scope>
    <source>
        <strain evidence="8 9">ET39</strain>
    </source>
</reference>
<evidence type="ECO:0000256" key="4">
    <source>
        <dbReference type="ARBA" id="ARBA00022777"/>
    </source>
</evidence>
<name>A0ABT7UBC5_9FIRM</name>
<protein>
    <submittedName>
        <fullName evidence="8">Anti-sigma F factor</fullName>
        <ecNumber evidence="8">2.7.11.1</ecNumber>
    </submittedName>
</protein>
<feature type="domain" description="Histidine kinase/HSP90-like ATPase" evidence="7">
    <location>
        <begin position="9"/>
        <end position="134"/>
    </location>
</feature>
<dbReference type="InterPro" id="IPR036890">
    <property type="entry name" value="HATPase_C_sf"/>
</dbReference>
<proteinExistence type="predicted"/>
<dbReference type="Proteomes" id="UP001529340">
    <property type="component" value="Unassembled WGS sequence"/>
</dbReference>
<evidence type="ECO:0000256" key="6">
    <source>
        <dbReference type="ARBA" id="ARBA00022969"/>
    </source>
</evidence>
<evidence type="ECO:0000256" key="1">
    <source>
        <dbReference type="ARBA" id="ARBA00022527"/>
    </source>
</evidence>
<keyword evidence="3" id="KW-0547">Nucleotide-binding</keyword>
<reference evidence="9" key="1">
    <citation type="submission" date="2023-06" db="EMBL/GenBank/DDBJ databases">
        <title>Identification and characterization of horizontal gene transfer across gut microbiota members of farm animals based on homology search.</title>
        <authorList>
            <person name="Zeman M."/>
            <person name="Kubasova T."/>
            <person name="Jahodarova E."/>
            <person name="Nykrynova M."/>
            <person name="Rychlik I."/>
        </authorList>
    </citation>
    <scope>NUCLEOTIDE SEQUENCE [LARGE SCALE GENOMIC DNA]</scope>
    <source>
        <strain evidence="9">ET39</strain>
    </source>
</reference>
<comment type="caution">
    <text evidence="8">The sequence shown here is derived from an EMBL/GenBank/DDBJ whole genome shotgun (WGS) entry which is preliminary data.</text>
</comment>
<sequence length="138" mass="15494">MNEMKLVFKSRLENEVFARTSVVAFLAPLHLSMETLMEIKTIIAEGVVNAMIHGYEGKEEGDVYLEVCYDEEIVIIDLYDQGCGIADIETAMQPLYTSRQDLERSGMGFTIMQSFADVFRVESTPGVGTSLHMEKKLS</sequence>
<keyword evidence="1" id="KW-0723">Serine/threonine-protein kinase</keyword>
<evidence type="ECO:0000256" key="2">
    <source>
        <dbReference type="ARBA" id="ARBA00022679"/>
    </source>
</evidence>
<dbReference type="InterPro" id="IPR003594">
    <property type="entry name" value="HATPase_dom"/>
</dbReference>
<accession>A0ABT7UBC5</accession>